<sequence length="59" mass="6741">MNDDMKIGGLIELQGVKEEINTIKTELKRKGFNAPKGFSVLEGYVQDRMNELRNEENAK</sequence>
<gene>
    <name evidence="1" type="ORF">ERS852480_04608</name>
</gene>
<dbReference type="EMBL" id="CZAB01000071">
    <property type="protein sequence ID" value="CUQ00004.1"/>
    <property type="molecule type" value="Genomic_DNA"/>
</dbReference>
<proteinExistence type="predicted"/>
<reference evidence="1 2" key="1">
    <citation type="submission" date="2015-09" db="EMBL/GenBank/DDBJ databases">
        <authorList>
            <consortium name="Pathogen Informatics"/>
        </authorList>
    </citation>
    <scope>NUCLEOTIDE SEQUENCE [LARGE SCALE GENOMIC DNA]</scope>
    <source>
        <strain evidence="1 2">2789STDY5834865</strain>
    </source>
</reference>
<evidence type="ECO:0000313" key="1">
    <source>
        <dbReference type="EMBL" id="CUQ00004.1"/>
    </source>
</evidence>
<dbReference type="AlphaFoldDB" id="A0A174SQD7"/>
<name>A0A174SQD7_9FIRM</name>
<protein>
    <submittedName>
        <fullName evidence="1">Uncharacterized protein</fullName>
    </submittedName>
</protein>
<evidence type="ECO:0000313" key="2">
    <source>
        <dbReference type="Proteomes" id="UP000095512"/>
    </source>
</evidence>
<dbReference type="Proteomes" id="UP000095512">
    <property type="component" value="Unassembled WGS sequence"/>
</dbReference>
<accession>A0A174SQD7</accession>
<organism evidence="1 2">
    <name type="scientific">Enterocloster clostridioformis</name>
    <dbReference type="NCBI Taxonomy" id="1531"/>
    <lineage>
        <taxon>Bacteria</taxon>
        <taxon>Bacillati</taxon>
        <taxon>Bacillota</taxon>
        <taxon>Clostridia</taxon>
        <taxon>Lachnospirales</taxon>
        <taxon>Lachnospiraceae</taxon>
        <taxon>Enterocloster</taxon>
    </lineage>
</organism>
<dbReference type="RefSeq" id="WP_022201769.1">
    <property type="nucleotide sequence ID" value="NZ_CZAB01000071.1"/>
</dbReference>